<dbReference type="AlphaFoldDB" id="A0A974SSC3"/>
<protein>
    <submittedName>
        <fullName evidence="1">Uncharacterized protein</fullName>
    </submittedName>
</protein>
<evidence type="ECO:0000313" key="1">
    <source>
        <dbReference type="EMBL" id="QRJ65671.1"/>
    </source>
</evidence>
<sequence length="97" mass="11099">MSDNTDRPGADRRTNARLRGLFDTAYTMIEPFFDPDQGWAGHSLEHLAFRVLRENFPDLSGEEVHTIVVAAHRVYIEHNPGRSAHLRRPEEIRPPAP</sequence>
<dbReference type="KEGG" id="ares:IWH25_08015"/>
<reference evidence="1" key="1">
    <citation type="submission" date="2020-11" db="EMBL/GenBank/DDBJ databases">
        <title>Azospira restricta DSM 18626 genome sequence.</title>
        <authorList>
            <person name="Moe W.M."/>
        </authorList>
    </citation>
    <scope>NUCLEOTIDE SEQUENCE</scope>
    <source>
        <strain evidence="1">DSM 18626</strain>
    </source>
</reference>
<name>A0A974SSC3_9RHOO</name>
<keyword evidence="2" id="KW-1185">Reference proteome</keyword>
<dbReference type="Proteomes" id="UP000663444">
    <property type="component" value="Chromosome"/>
</dbReference>
<gene>
    <name evidence="1" type="ORF">IWH25_08015</name>
</gene>
<evidence type="ECO:0000313" key="2">
    <source>
        <dbReference type="Proteomes" id="UP000663444"/>
    </source>
</evidence>
<dbReference type="EMBL" id="CP064781">
    <property type="protein sequence ID" value="QRJ65671.1"/>
    <property type="molecule type" value="Genomic_DNA"/>
</dbReference>
<organism evidence="1 2">
    <name type="scientific">Azospira restricta</name>
    <dbReference type="NCBI Taxonomy" id="404405"/>
    <lineage>
        <taxon>Bacteria</taxon>
        <taxon>Pseudomonadati</taxon>
        <taxon>Pseudomonadota</taxon>
        <taxon>Betaproteobacteria</taxon>
        <taxon>Rhodocyclales</taxon>
        <taxon>Rhodocyclaceae</taxon>
        <taxon>Azospira</taxon>
    </lineage>
</organism>
<accession>A0A974SSC3</accession>
<proteinExistence type="predicted"/>